<feature type="compositionally biased region" description="Pro residues" evidence="1">
    <location>
        <begin position="74"/>
        <end position="88"/>
    </location>
</feature>
<comment type="caution">
    <text evidence="2">The sequence shown here is derived from an EMBL/GenBank/DDBJ whole genome shotgun (WGS) entry which is preliminary data.</text>
</comment>
<dbReference type="Proteomes" id="UP000807115">
    <property type="component" value="Chromosome 4"/>
</dbReference>
<dbReference type="EMBL" id="CM027683">
    <property type="protein sequence ID" value="KAG0533678.1"/>
    <property type="molecule type" value="Genomic_DNA"/>
</dbReference>
<feature type="region of interest" description="Disordered" evidence="1">
    <location>
        <begin position="52"/>
        <end position="94"/>
    </location>
</feature>
<dbReference type="AlphaFoldDB" id="A0A921R421"/>
<gene>
    <name evidence="2" type="ORF">BDA96_04G213800</name>
</gene>
<name>A0A921R421_SORBI</name>
<evidence type="ECO:0000313" key="2">
    <source>
        <dbReference type="EMBL" id="KAG0533678.1"/>
    </source>
</evidence>
<reference evidence="2" key="1">
    <citation type="journal article" date="2019" name="BMC Genomics">
        <title>A new reference genome for Sorghum bicolor reveals high levels of sequence similarity between sweet and grain genotypes: implications for the genetics of sugar metabolism.</title>
        <authorList>
            <person name="Cooper E.A."/>
            <person name="Brenton Z.W."/>
            <person name="Flinn B.S."/>
            <person name="Jenkins J."/>
            <person name="Shu S."/>
            <person name="Flowers D."/>
            <person name="Luo F."/>
            <person name="Wang Y."/>
            <person name="Xia P."/>
            <person name="Barry K."/>
            <person name="Daum C."/>
            <person name="Lipzen A."/>
            <person name="Yoshinaga Y."/>
            <person name="Schmutz J."/>
            <person name="Saski C."/>
            <person name="Vermerris W."/>
            <person name="Kresovich S."/>
        </authorList>
    </citation>
    <scope>NUCLEOTIDE SEQUENCE</scope>
</reference>
<accession>A0A921R421</accession>
<protein>
    <submittedName>
        <fullName evidence="2">Uncharacterized protein</fullName>
    </submittedName>
</protein>
<reference evidence="2" key="2">
    <citation type="submission" date="2020-10" db="EMBL/GenBank/DDBJ databases">
        <authorList>
            <person name="Cooper E.A."/>
            <person name="Brenton Z.W."/>
            <person name="Flinn B.S."/>
            <person name="Jenkins J."/>
            <person name="Shu S."/>
            <person name="Flowers D."/>
            <person name="Luo F."/>
            <person name="Wang Y."/>
            <person name="Xia P."/>
            <person name="Barry K."/>
            <person name="Daum C."/>
            <person name="Lipzen A."/>
            <person name="Yoshinaga Y."/>
            <person name="Schmutz J."/>
            <person name="Saski C."/>
            <person name="Vermerris W."/>
            <person name="Kresovich S."/>
        </authorList>
    </citation>
    <scope>NUCLEOTIDE SEQUENCE</scope>
</reference>
<evidence type="ECO:0000256" key="1">
    <source>
        <dbReference type="SAM" id="MobiDB-lite"/>
    </source>
</evidence>
<evidence type="ECO:0000313" key="3">
    <source>
        <dbReference type="Proteomes" id="UP000807115"/>
    </source>
</evidence>
<organism evidence="2 3">
    <name type="scientific">Sorghum bicolor</name>
    <name type="common">Sorghum</name>
    <name type="synonym">Sorghum vulgare</name>
    <dbReference type="NCBI Taxonomy" id="4558"/>
    <lineage>
        <taxon>Eukaryota</taxon>
        <taxon>Viridiplantae</taxon>
        <taxon>Streptophyta</taxon>
        <taxon>Embryophyta</taxon>
        <taxon>Tracheophyta</taxon>
        <taxon>Spermatophyta</taxon>
        <taxon>Magnoliopsida</taxon>
        <taxon>Liliopsida</taxon>
        <taxon>Poales</taxon>
        <taxon>Poaceae</taxon>
        <taxon>PACMAD clade</taxon>
        <taxon>Panicoideae</taxon>
        <taxon>Andropogonodae</taxon>
        <taxon>Andropogoneae</taxon>
        <taxon>Sorghinae</taxon>
        <taxon>Sorghum</taxon>
    </lineage>
</organism>
<proteinExistence type="predicted"/>
<sequence length="192" mass="22210">MSVRTHRNPVRFSLFSVSAGHFYLLQLKRLKRGQSFGATILRRGFVLPSCDPHPARLSLPNKKRKQNRFAPNSSSPPPPVLPNPPPCRAPRRRSSSAAQILLDAVFLGSTCLPSIPSRIHRRRRLRWPGLRPASGFLHRRLPPPLPRPRGRRRRLRRGLRRRIRPHRVLLGLPCHLRRKLRRGQCRRPRGEA</sequence>